<proteinExistence type="predicted"/>
<dbReference type="EMBL" id="GL883079">
    <property type="protein sequence ID" value="EGF90333.1"/>
    <property type="molecule type" value="Genomic_DNA"/>
</dbReference>
<dbReference type="STRING" id="715226.ABI_33500"/>
<reference evidence="2" key="1">
    <citation type="submission" date="2011-03" db="EMBL/GenBank/DDBJ databases">
        <title>Draft genome sequence of Brevundimonas diminuta.</title>
        <authorList>
            <person name="Brown P.J.B."/>
            <person name="Buechlein A."/>
            <person name="Hemmerich C."/>
            <person name="Brun Y.V."/>
        </authorList>
    </citation>
    <scope>NUCLEOTIDE SEQUENCE [LARGE SCALE GENOMIC DNA]</scope>
    <source>
        <strain evidence="2">C19</strain>
    </source>
</reference>
<evidence type="ECO:0000313" key="2">
    <source>
        <dbReference type="Proteomes" id="UP000006512"/>
    </source>
</evidence>
<name>F4QQ46_9CAUL</name>
<gene>
    <name evidence="1" type="ORF">ABI_33500</name>
</gene>
<accession>F4QQ46</accession>
<keyword evidence="2" id="KW-1185">Reference proteome</keyword>
<organism evidence="1 2">
    <name type="scientific">Asticcacaulis biprosthecium C19</name>
    <dbReference type="NCBI Taxonomy" id="715226"/>
    <lineage>
        <taxon>Bacteria</taxon>
        <taxon>Pseudomonadati</taxon>
        <taxon>Pseudomonadota</taxon>
        <taxon>Alphaproteobacteria</taxon>
        <taxon>Caulobacterales</taxon>
        <taxon>Caulobacteraceae</taxon>
        <taxon>Asticcacaulis</taxon>
    </lineage>
</organism>
<protein>
    <submittedName>
        <fullName evidence="1">Uncharacterized protein</fullName>
    </submittedName>
</protein>
<sequence>MRHTPAIPKIPQKALYRSLTAICQSKSRTFWQHSRVCAALHTCARRNDRFWQQGAKRHGVTKRTK</sequence>
<dbReference type="AlphaFoldDB" id="F4QQ46"/>
<dbReference type="HOGENOM" id="CLU_2840223_0_0_5"/>
<dbReference type="Proteomes" id="UP000006512">
    <property type="component" value="Unassembled WGS sequence"/>
</dbReference>
<evidence type="ECO:0000313" key="1">
    <source>
        <dbReference type="EMBL" id="EGF90333.1"/>
    </source>
</evidence>